<evidence type="ECO:0000313" key="3">
    <source>
        <dbReference type="Proteomes" id="UP001596258"/>
    </source>
</evidence>
<accession>A0ABW1U988</accession>
<sequence length="206" mass="22461">MKVYFVRHGATQNNQANTFNGGGVDSPLTTAGRQSAQRLGQYLRQVAFDAAYVSPQQRAQTTAQLILAENAHPVPAVMVTPLLREMALGDWDGTPIASHVNEPEYADYFDHPARFSGERLHAETYADVATRGRQALRQISHEQPTTANILVASHGLLLTSLLETLRGTPLDAIRQKGLLATASVTIMTTTDGQHFTVDAWAVKPED</sequence>
<name>A0ABW1U988_9LACO</name>
<comment type="caution">
    <text evidence="2">The sequence shown here is derived from an EMBL/GenBank/DDBJ whole genome shotgun (WGS) entry which is preliminary data.</text>
</comment>
<dbReference type="PANTHER" id="PTHR46517:SF1">
    <property type="entry name" value="FRUCTOSE-2,6-BISPHOSPHATASE TIGAR"/>
    <property type="match status" value="1"/>
</dbReference>
<dbReference type="CDD" id="cd07067">
    <property type="entry name" value="HP_PGM_like"/>
    <property type="match status" value="1"/>
</dbReference>
<dbReference type="Proteomes" id="UP001596258">
    <property type="component" value="Unassembled WGS sequence"/>
</dbReference>
<dbReference type="EMBL" id="JBHSSO010000009">
    <property type="protein sequence ID" value="MFC6289268.1"/>
    <property type="molecule type" value="Genomic_DNA"/>
</dbReference>
<dbReference type="PIRSF" id="PIRSF000709">
    <property type="entry name" value="6PFK_2-Ptase"/>
    <property type="match status" value="1"/>
</dbReference>
<dbReference type="RefSeq" id="WP_125575134.1">
    <property type="nucleotide sequence ID" value="NZ_JBHSSO010000009.1"/>
</dbReference>
<proteinExistence type="predicted"/>
<dbReference type="PANTHER" id="PTHR46517">
    <property type="entry name" value="FRUCTOSE-2,6-BISPHOSPHATASE TIGAR"/>
    <property type="match status" value="1"/>
</dbReference>
<keyword evidence="3" id="KW-1185">Reference proteome</keyword>
<dbReference type="InterPro" id="IPR051695">
    <property type="entry name" value="Phosphoglycerate_Mutase"/>
</dbReference>
<keyword evidence="1" id="KW-0378">Hydrolase</keyword>
<dbReference type="SMART" id="SM00855">
    <property type="entry name" value="PGAM"/>
    <property type="match status" value="1"/>
</dbReference>
<protein>
    <submittedName>
        <fullName evidence="2">Histidine phosphatase family protein</fullName>
    </submittedName>
</protein>
<evidence type="ECO:0000313" key="2">
    <source>
        <dbReference type="EMBL" id="MFC6289268.1"/>
    </source>
</evidence>
<evidence type="ECO:0000256" key="1">
    <source>
        <dbReference type="ARBA" id="ARBA00022801"/>
    </source>
</evidence>
<organism evidence="2 3">
    <name type="scientific">Levilactobacillus angrenensis</name>
    <dbReference type="NCBI Taxonomy" id="2486020"/>
    <lineage>
        <taxon>Bacteria</taxon>
        <taxon>Bacillati</taxon>
        <taxon>Bacillota</taxon>
        <taxon>Bacilli</taxon>
        <taxon>Lactobacillales</taxon>
        <taxon>Lactobacillaceae</taxon>
        <taxon>Levilactobacillus</taxon>
    </lineage>
</organism>
<dbReference type="SUPFAM" id="SSF53254">
    <property type="entry name" value="Phosphoglycerate mutase-like"/>
    <property type="match status" value="1"/>
</dbReference>
<dbReference type="InterPro" id="IPR013078">
    <property type="entry name" value="His_Pase_superF_clade-1"/>
</dbReference>
<reference evidence="3" key="1">
    <citation type="journal article" date="2019" name="Int. J. Syst. Evol. Microbiol.">
        <title>The Global Catalogue of Microorganisms (GCM) 10K type strain sequencing project: providing services to taxonomists for standard genome sequencing and annotation.</title>
        <authorList>
            <consortium name="The Broad Institute Genomics Platform"/>
            <consortium name="The Broad Institute Genome Sequencing Center for Infectious Disease"/>
            <person name="Wu L."/>
            <person name="Ma J."/>
        </authorList>
    </citation>
    <scope>NUCLEOTIDE SEQUENCE [LARGE SCALE GENOMIC DNA]</scope>
    <source>
        <strain evidence="3">CCM 8893</strain>
    </source>
</reference>
<dbReference type="Gene3D" id="3.40.50.1240">
    <property type="entry name" value="Phosphoglycerate mutase-like"/>
    <property type="match status" value="1"/>
</dbReference>
<dbReference type="InterPro" id="IPR029033">
    <property type="entry name" value="His_PPase_superfam"/>
</dbReference>
<dbReference type="Pfam" id="PF00300">
    <property type="entry name" value="His_Phos_1"/>
    <property type="match status" value="1"/>
</dbReference>
<gene>
    <name evidence="2" type="ORF">ACFP1M_03515</name>
</gene>